<dbReference type="AlphaFoldDB" id="A0AA36GZK2"/>
<protein>
    <submittedName>
        <fullName evidence="2">Uncharacterized protein</fullName>
    </submittedName>
</protein>
<comment type="caution">
    <text evidence="2">The sequence shown here is derived from an EMBL/GenBank/DDBJ whole genome shotgun (WGS) entry which is preliminary data.</text>
</comment>
<keyword evidence="3" id="KW-1185">Reference proteome</keyword>
<reference evidence="2" key="1">
    <citation type="submission" date="2023-07" db="EMBL/GenBank/DDBJ databases">
        <authorList>
            <consortium name="CYATHOMIX"/>
        </authorList>
    </citation>
    <scope>NUCLEOTIDE SEQUENCE</scope>
    <source>
        <strain evidence="2">N/A</strain>
    </source>
</reference>
<dbReference type="EMBL" id="CATQJL010000305">
    <property type="protein sequence ID" value="CAJ0601239.1"/>
    <property type="molecule type" value="Genomic_DNA"/>
</dbReference>
<feature type="compositionally biased region" description="Gly residues" evidence="1">
    <location>
        <begin position="93"/>
        <end position="110"/>
    </location>
</feature>
<proteinExistence type="predicted"/>
<gene>
    <name evidence="2" type="ORF">CYNAS_LOCUS13222</name>
</gene>
<evidence type="ECO:0000256" key="1">
    <source>
        <dbReference type="SAM" id="MobiDB-lite"/>
    </source>
</evidence>
<feature type="region of interest" description="Disordered" evidence="1">
    <location>
        <begin position="88"/>
        <end position="110"/>
    </location>
</feature>
<evidence type="ECO:0000313" key="3">
    <source>
        <dbReference type="Proteomes" id="UP001176961"/>
    </source>
</evidence>
<dbReference type="Proteomes" id="UP001176961">
    <property type="component" value="Unassembled WGS sequence"/>
</dbReference>
<evidence type="ECO:0000313" key="2">
    <source>
        <dbReference type="EMBL" id="CAJ0601239.1"/>
    </source>
</evidence>
<name>A0AA36GZK2_CYLNA</name>
<accession>A0AA36GZK2</accession>
<sequence length="110" mass="12205">MSGIEIASLMFSEPTARYNTLRQNYTIDRSQVLCLVAILSVEAQKREKVELVPLSTRGDVCDKVCNKRDGWERCEKVQKRGQYEVTCTDLRGGKGGPGGPKGPFGGRGRR</sequence>
<organism evidence="2 3">
    <name type="scientific">Cylicocyclus nassatus</name>
    <name type="common">Nematode worm</name>
    <dbReference type="NCBI Taxonomy" id="53992"/>
    <lineage>
        <taxon>Eukaryota</taxon>
        <taxon>Metazoa</taxon>
        <taxon>Ecdysozoa</taxon>
        <taxon>Nematoda</taxon>
        <taxon>Chromadorea</taxon>
        <taxon>Rhabditida</taxon>
        <taxon>Rhabditina</taxon>
        <taxon>Rhabditomorpha</taxon>
        <taxon>Strongyloidea</taxon>
        <taxon>Strongylidae</taxon>
        <taxon>Cylicocyclus</taxon>
    </lineage>
</organism>